<evidence type="ECO:0000313" key="1">
    <source>
        <dbReference type="EMBL" id="BCN31045.1"/>
    </source>
</evidence>
<dbReference type="RefSeq" id="WP_271712193.1">
    <property type="nucleotide sequence ID" value="NZ_AP024169.1"/>
</dbReference>
<keyword evidence="2" id="KW-1185">Reference proteome</keyword>
<dbReference type="Proteomes" id="UP000595897">
    <property type="component" value="Chromosome"/>
</dbReference>
<dbReference type="SUPFAM" id="SSF81901">
    <property type="entry name" value="HCP-like"/>
    <property type="match status" value="3"/>
</dbReference>
<dbReference type="InterPro" id="IPR050767">
    <property type="entry name" value="Sel1_AlgK"/>
</dbReference>
<dbReference type="PANTHER" id="PTHR11102">
    <property type="entry name" value="SEL-1-LIKE PROTEIN"/>
    <property type="match status" value="1"/>
</dbReference>
<dbReference type="AlphaFoldDB" id="A0A7R7EL50"/>
<dbReference type="InterPro" id="IPR011990">
    <property type="entry name" value="TPR-like_helical_dom_sf"/>
</dbReference>
<dbReference type="SMART" id="SM00671">
    <property type="entry name" value="SEL1"/>
    <property type="match status" value="5"/>
</dbReference>
<dbReference type="InterPro" id="IPR006597">
    <property type="entry name" value="Sel1-like"/>
</dbReference>
<evidence type="ECO:0000313" key="2">
    <source>
        <dbReference type="Proteomes" id="UP000595897"/>
    </source>
</evidence>
<dbReference type="EMBL" id="AP024169">
    <property type="protein sequence ID" value="BCN31045.1"/>
    <property type="molecule type" value="Genomic_DNA"/>
</dbReference>
<gene>
    <name evidence="1" type="ORF">bsdtb5_23400</name>
</gene>
<sequence>MGQFFSDKTEEAIELLFKHYEQDKMKRASELLTEAAKEGDADAYYFLSRCFLGQQYIWKYSGFEDDEKKSTELLKKSIEMGSACGVLGGMRTTGMSNATVHRIMTFDTIKEAFDIVLQKAEAGHPFCQYMIGNTYYWDDIYEIEHFTPEQYDKIKPEYMKKAEDWFLKAVHQGYAFFSKNLLLMYQDGEEGFAPNAKKYAELLKYCANTGHPGFEAEYADYLYDNNQYEESLRYFESSVNKGNLDAWADIGYMYDNGQGTKKDATYAVSCYLKGAEVGRLLAQTQLGLSYYYGVGTEVDYGRAYYWLDMAASRDDKHAFPVLGMCYLKGLGVEQDHVAARLLFEECEDKPTALTGLGLIYVDGLGVPEDINKGIDYLKRAEKLGSEDAPMHIARFKKGLLGKWKRR</sequence>
<dbReference type="Pfam" id="PF08238">
    <property type="entry name" value="Sel1"/>
    <property type="match status" value="6"/>
</dbReference>
<organism evidence="1 2">
    <name type="scientific">Anaeromicropila herbilytica</name>
    <dbReference type="NCBI Taxonomy" id="2785025"/>
    <lineage>
        <taxon>Bacteria</taxon>
        <taxon>Bacillati</taxon>
        <taxon>Bacillota</taxon>
        <taxon>Clostridia</taxon>
        <taxon>Lachnospirales</taxon>
        <taxon>Lachnospiraceae</taxon>
        <taxon>Anaeromicropila</taxon>
    </lineage>
</organism>
<proteinExistence type="predicted"/>
<dbReference type="PANTHER" id="PTHR11102:SF160">
    <property type="entry name" value="ERAD-ASSOCIATED E3 UBIQUITIN-PROTEIN LIGASE COMPONENT HRD3"/>
    <property type="match status" value="1"/>
</dbReference>
<reference evidence="1 2" key="1">
    <citation type="submission" date="2020-11" db="EMBL/GenBank/DDBJ databases">
        <title>Draft genome sequencing of a Lachnospiraceae strain isolated from anoxic soil subjected to BSD treatment.</title>
        <authorList>
            <person name="Uek A."/>
            <person name="Tonouchi A."/>
        </authorList>
    </citation>
    <scope>NUCLEOTIDE SEQUENCE [LARGE SCALE GENOMIC DNA]</scope>
    <source>
        <strain evidence="1 2">TB5</strain>
    </source>
</reference>
<accession>A0A7R7EL50</accession>
<name>A0A7R7EL50_9FIRM</name>
<dbReference type="Gene3D" id="1.25.40.10">
    <property type="entry name" value="Tetratricopeptide repeat domain"/>
    <property type="match status" value="3"/>
</dbReference>
<dbReference type="KEGG" id="ahb:bsdtb5_23400"/>
<protein>
    <submittedName>
        <fullName evidence="1">HcpA family protein</fullName>
    </submittedName>
</protein>